<evidence type="ECO:0000256" key="1">
    <source>
        <dbReference type="PIRSR" id="PIRSR011396-1"/>
    </source>
</evidence>
<dbReference type="PIRSF" id="PIRSF011396">
    <property type="entry name" value="Trp_halogenase"/>
    <property type="match status" value="1"/>
</dbReference>
<dbReference type="Proteomes" id="UP000031057">
    <property type="component" value="Unassembled WGS sequence"/>
</dbReference>
<feature type="active site" evidence="1">
    <location>
        <position position="79"/>
    </location>
</feature>
<evidence type="ECO:0000313" key="3">
    <source>
        <dbReference type="EMBL" id="KHK92903.1"/>
    </source>
</evidence>
<feature type="binding site" evidence="2">
    <location>
        <position position="336"/>
    </location>
    <ligand>
        <name>FAD</name>
        <dbReference type="ChEBI" id="CHEBI:57692"/>
    </ligand>
</feature>
<dbReference type="PANTHER" id="PTHR43747">
    <property type="entry name" value="FAD-BINDING PROTEIN"/>
    <property type="match status" value="1"/>
</dbReference>
<dbReference type="EMBL" id="JTDI01000001">
    <property type="protein sequence ID" value="KHK92903.1"/>
    <property type="molecule type" value="Genomic_DNA"/>
</dbReference>
<dbReference type="SUPFAM" id="SSF51905">
    <property type="entry name" value="FAD/NAD(P)-binding domain"/>
    <property type="match status" value="1"/>
</dbReference>
<sequence>MTGPIERVVIAGGGSAGWMSAAALAHTLRGTNIAIDLVESDKIGTVGVGEATIPPIRIFNQMLGIDETEFVRATQGTFKLGIEFVGWGNREGRYFHPFGRHGDDFGPVPFHQQWLAARAAGEDSPLAAYSLATVAARQGRFAPPLMHAGRATVWSTFSHAYHFDASLYASFLRQRAEAQGVRRHEGQIADVRRDSQSGHVREIVLRDGRRLKGDLFLDCTGFRALLIGKVLQTPFEDWSHWLPCDRALAVPTNSTSPPVPYTRSTARRAGWQWRIPLQHRVGNGLVWCSAFLDEDAAREELSANLDAPMLAEPRLLRFTTGRRTDAWASNVVAIGLASGFLEPLESTSLHLVQTAITRLLSWFPGKDFNPLVRAEYNRLTAREWEAVRDLLIFHYTAARRTDTPFWQHCRTISLPDALANRIDLYRSSGRIMDRDGDVFGRDSWLAVMAGQGIDPLDRDRLADAVPAAERLKVLAAMREVIHTTAASMPSHAETLRGAFRSNGAAEPSS</sequence>
<keyword evidence="4" id="KW-1185">Reference proteome</keyword>
<feature type="binding site" evidence="2">
    <location>
        <begin position="13"/>
        <end position="16"/>
    </location>
    <ligand>
        <name>FAD</name>
        <dbReference type="ChEBI" id="CHEBI:57692"/>
    </ligand>
</feature>
<dbReference type="GO" id="GO:0000166">
    <property type="term" value="F:nucleotide binding"/>
    <property type="evidence" value="ECO:0007669"/>
    <property type="project" value="UniProtKB-KW"/>
</dbReference>
<dbReference type="Pfam" id="PF04820">
    <property type="entry name" value="Trp_halogenase"/>
    <property type="match status" value="1"/>
</dbReference>
<comment type="caution">
    <text evidence="3">The sequence shown here is derived from an EMBL/GenBank/DDBJ whole genome shotgun (WGS) entry which is preliminary data.</text>
</comment>
<dbReference type="InterPro" id="IPR050816">
    <property type="entry name" value="Flavin-dep_Halogenase_NPB"/>
</dbReference>
<keyword evidence="2" id="KW-0547">Nucleotide-binding</keyword>
<dbReference type="Gene3D" id="3.50.50.60">
    <property type="entry name" value="FAD/NAD(P)-binding domain"/>
    <property type="match status" value="1"/>
</dbReference>
<dbReference type="OrthoDB" id="7178350at2"/>
<proteinExistence type="predicted"/>
<dbReference type="GO" id="GO:0004497">
    <property type="term" value="F:monooxygenase activity"/>
    <property type="evidence" value="ECO:0007669"/>
    <property type="project" value="InterPro"/>
</dbReference>
<protein>
    <submittedName>
        <fullName evidence="3">Tryptophan halogenase</fullName>
    </submittedName>
</protein>
<keyword evidence="2" id="KW-0285">Flavoprotein</keyword>
<gene>
    <name evidence="3" type="ORF">LK12_00410</name>
</gene>
<keyword evidence="2" id="KW-0274">FAD</keyword>
<evidence type="ECO:0000313" key="4">
    <source>
        <dbReference type="Proteomes" id="UP000031057"/>
    </source>
</evidence>
<reference evidence="3 4" key="1">
    <citation type="submission" date="2014-10" db="EMBL/GenBank/DDBJ databases">
        <title>Genome sequence of Novosphingobium malaysiense MUSC 273(T).</title>
        <authorList>
            <person name="Lee L.-H."/>
        </authorList>
    </citation>
    <scope>NUCLEOTIDE SEQUENCE [LARGE SCALE GENOMIC DNA]</scope>
    <source>
        <strain evidence="3 4">MUSC 273</strain>
    </source>
</reference>
<dbReference type="PANTHER" id="PTHR43747:SF4">
    <property type="entry name" value="FLAVIN-DEPENDENT TRYPTOPHAN HALOGENASE"/>
    <property type="match status" value="1"/>
</dbReference>
<dbReference type="InterPro" id="IPR006905">
    <property type="entry name" value="Flavin_halogenase"/>
</dbReference>
<organism evidence="3 4">
    <name type="scientific">Novosphingobium malaysiense</name>
    <dbReference type="NCBI Taxonomy" id="1348853"/>
    <lineage>
        <taxon>Bacteria</taxon>
        <taxon>Pseudomonadati</taxon>
        <taxon>Pseudomonadota</taxon>
        <taxon>Alphaproteobacteria</taxon>
        <taxon>Sphingomonadales</taxon>
        <taxon>Sphingomonadaceae</taxon>
        <taxon>Novosphingobium</taxon>
    </lineage>
</organism>
<dbReference type="InterPro" id="IPR036188">
    <property type="entry name" value="FAD/NAD-bd_sf"/>
</dbReference>
<accession>A0A0B1ZUQ7</accession>
<dbReference type="STRING" id="1348853.LK12_00410"/>
<dbReference type="AlphaFoldDB" id="A0A0B1ZUQ7"/>
<feature type="binding site" evidence="2">
    <location>
        <position position="345"/>
    </location>
    <ligand>
        <name>L-tryptophan</name>
        <dbReference type="ChEBI" id="CHEBI:57912"/>
    </ligand>
</feature>
<name>A0A0B1ZUQ7_9SPHN</name>
<feature type="binding site" evidence="2">
    <location>
        <position position="79"/>
    </location>
    <ligand>
        <name>7-chloro-L-tryptophan</name>
        <dbReference type="ChEBI" id="CHEBI:58713"/>
    </ligand>
</feature>
<evidence type="ECO:0000256" key="2">
    <source>
        <dbReference type="PIRSR" id="PIRSR011396-2"/>
    </source>
</evidence>
<dbReference type="InterPro" id="IPR033856">
    <property type="entry name" value="Trp_halogen"/>
</dbReference>